<organism evidence="4 5">
    <name type="scientific">Rhodococcus jostii</name>
    <dbReference type="NCBI Taxonomy" id="132919"/>
    <lineage>
        <taxon>Bacteria</taxon>
        <taxon>Bacillati</taxon>
        <taxon>Actinomycetota</taxon>
        <taxon>Actinomycetes</taxon>
        <taxon>Mycobacteriales</taxon>
        <taxon>Nocardiaceae</taxon>
        <taxon>Rhodococcus</taxon>
    </lineage>
</organism>
<evidence type="ECO:0000259" key="3">
    <source>
        <dbReference type="SMART" id="SM00822"/>
    </source>
</evidence>
<proteinExistence type="inferred from homology"/>
<gene>
    <name evidence="4" type="ORF">SAMN04490220_7067</name>
</gene>
<dbReference type="EMBL" id="FNTL01000004">
    <property type="protein sequence ID" value="SEE22814.1"/>
    <property type="molecule type" value="Genomic_DNA"/>
</dbReference>
<dbReference type="PRINTS" id="PR00080">
    <property type="entry name" value="SDRFAMILY"/>
</dbReference>
<comment type="similarity">
    <text evidence="1">Belongs to the short-chain dehydrogenases/reductases (SDR) family.</text>
</comment>
<evidence type="ECO:0000313" key="4">
    <source>
        <dbReference type="EMBL" id="SEE22814.1"/>
    </source>
</evidence>
<reference evidence="5" key="1">
    <citation type="submission" date="2016-10" db="EMBL/GenBank/DDBJ databases">
        <authorList>
            <person name="Varghese N."/>
        </authorList>
    </citation>
    <scope>NUCLEOTIDE SEQUENCE [LARGE SCALE GENOMIC DNA]</scope>
    <source>
        <strain evidence="5">DSM 44719</strain>
    </source>
</reference>
<dbReference type="InterPro" id="IPR057326">
    <property type="entry name" value="KR_dom"/>
</dbReference>
<sequence length="257" mass="27107">MTSHPAFDIENQIALVTGSSRGIGFALAEGLAQAGAVVVLNGRNSDALELARKQIHERTGANVFAYAFDVTDAAQVADAAAAIEKEVGPVRILVNNTGVQHRSPLLEFSEDDFRRVLDTNLTSAFLVGREFARAMVQRGVGKIVNICSIQSDLARPGIAPYAASKGGLKMLTRGMCADWAPHGLCVNAIAPGYFDTELTSALVQDGDFSAWLAGRTPAGRWGRPDELVGALLFLASGASDFVNGQILYVDGGMTAVV</sequence>
<protein>
    <submittedName>
        <fullName evidence="4">Gluconate 5-dehydrogenase</fullName>
    </submittedName>
</protein>
<dbReference type="Proteomes" id="UP000183407">
    <property type="component" value="Unassembled WGS sequence"/>
</dbReference>
<dbReference type="Pfam" id="PF13561">
    <property type="entry name" value="adh_short_C2"/>
    <property type="match status" value="1"/>
</dbReference>
<dbReference type="InterPro" id="IPR002347">
    <property type="entry name" value="SDR_fam"/>
</dbReference>
<evidence type="ECO:0000313" key="5">
    <source>
        <dbReference type="Proteomes" id="UP000183407"/>
    </source>
</evidence>
<accession>A0A1H5H4X4</accession>
<evidence type="ECO:0000256" key="2">
    <source>
        <dbReference type="ARBA" id="ARBA00023002"/>
    </source>
</evidence>
<dbReference type="SUPFAM" id="SSF51735">
    <property type="entry name" value="NAD(P)-binding Rossmann-fold domains"/>
    <property type="match status" value="1"/>
</dbReference>
<dbReference type="OrthoDB" id="286404at2"/>
<dbReference type="InterPro" id="IPR020904">
    <property type="entry name" value="Sc_DH/Rdtase_CS"/>
</dbReference>
<dbReference type="InterPro" id="IPR036291">
    <property type="entry name" value="NAD(P)-bd_dom_sf"/>
</dbReference>
<dbReference type="RefSeq" id="WP_073359391.1">
    <property type="nucleotide sequence ID" value="NZ_FNTL01000004.1"/>
</dbReference>
<dbReference type="PRINTS" id="PR00081">
    <property type="entry name" value="GDHRDH"/>
</dbReference>
<dbReference type="SMART" id="SM00822">
    <property type="entry name" value="PKS_KR"/>
    <property type="match status" value="1"/>
</dbReference>
<dbReference type="GO" id="GO:0016491">
    <property type="term" value="F:oxidoreductase activity"/>
    <property type="evidence" value="ECO:0007669"/>
    <property type="project" value="UniProtKB-KW"/>
</dbReference>
<evidence type="ECO:0000256" key="1">
    <source>
        <dbReference type="ARBA" id="ARBA00006484"/>
    </source>
</evidence>
<dbReference type="PROSITE" id="PS00061">
    <property type="entry name" value="ADH_SHORT"/>
    <property type="match status" value="1"/>
</dbReference>
<dbReference type="PANTHER" id="PTHR43669:SF14">
    <property type="entry name" value="OXIDOREDUCTASE"/>
    <property type="match status" value="1"/>
</dbReference>
<keyword evidence="2" id="KW-0560">Oxidoreductase</keyword>
<name>A0A1H5H4X4_RHOJO</name>
<feature type="domain" description="Ketoreductase" evidence="3">
    <location>
        <begin position="12"/>
        <end position="192"/>
    </location>
</feature>
<dbReference type="Gene3D" id="3.40.50.720">
    <property type="entry name" value="NAD(P)-binding Rossmann-like Domain"/>
    <property type="match status" value="1"/>
</dbReference>
<dbReference type="PANTHER" id="PTHR43669">
    <property type="entry name" value="5-KETO-D-GLUCONATE 5-REDUCTASE"/>
    <property type="match status" value="1"/>
</dbReference>
<dbReference type="AlphaFoldDB" id="A0A1H5H4X4"/>
<dbReference type="NCBIfam" id="NF005559">
    <property type="entry name" value="PRK07231.1"/>
    <property type="match status" value="1"/>
</dbReference>
<dbReference type="FunFam" id="3.40.50.720:FF:000084">
    <property type="entry name" value="Short-chain dehydrogenase reductase"/>
    <property type="match status" value="1"/>
</dbReference>